<reference evidence="1 2" key="2">
    <citation type="journal article" date="2016" name="Genome Announc.">
        <title>Complete Genome Sequence of Sphingopyxis macrogoltabida Strain 203N (NBRC 111659), a Polyethylene Glycol Degrader.</title>
        <authorList>
            <person name="Ohtsubo Y."/>
            <person name="Nonoyama S."/>
            <person name="Nagata Y."/>
            <person name="Numata M."/>
            <person name="Tsuchikane K."/>
            <person name="Hosoyama A."/>
            <person name="Yamazoe A."/>
            <person name="Tsuda M."/>
            <person name="Fujita N."/>
            <person name="Kawai F."/>
        </authorList>
    </citation>
    <scope>NUCLEOTIDE SEQUENCE [LARGE SCALE GENOMIC DNA]</scope>
    <source>
        <strain evidence="1 2">203N</strain>
    </source>
</reference>
<keyword evidence="2" id="KW-1185">Reference proteome</keyword>
<evidence type="ECO:0000313" key="1">
    <source>
        <dbReference type="EMBL" id="AMU89097.1"/>
    </source>
</evidence>
<accession>A0AAC8YZQ7</accession>
<dbReference type="KEGG" id="smaz:LH19_11225"/>
<protein>
    <submittedName>
        <fullName evidence="1">Uncharacterized protein</fullName>
    </submittedName>
</protein>
<dbReference type="AlphaFoldDB" id="A0AAC8YZQ7"/>
<organism evidence="1 2">
    <name type="scientific">Sphingopyxis macrogoltabida</name>
    <name type="common">Sphingomonas macrogoltabidus</name>
    <dbReference type="NCBI Taxonomy" id="33050"/>
    <lineage>
        <taxon>Bacteria</taxon>
        <taxon>Pseudomonadati</taxon>
        <taxon>Pseudomonadota</taxon>
        <taxon>Alphaproteobacteria</taxon>
        <taxon>Sphingomonadales</taxon>
        <taxon>Sphingomonadaceae</taxon>
        <taxon>Sphingopyxis</taxon>
    </lineage>
</organism>
<sequence>MTGHRRPLGGREQAADTAHLAERIIVAFRLAPGVKLTGDIGGGLTGKRRVGGIAPAANTVARGAGREPARGIALVVETGARRNSGFDRPGYRLPRCVESRHLRAVVVAELAGDCSHRRMLAATVRIIVELAVEIARIKPGEARRVAPVAFAFQSVTGEAGRLGARVAAAHGDRLSARAKPIGRCRRMACWQKQEEEKRGFAHASGTNGCARWFPK</sequence>
<name>A0AAC8YZQ7_SPHMC</name>
<evidence type="ECO:0000313" key="2">
    <source>
        <dbReference type="Proteomes" id="UP000076088"/>
    </source>
</evidence>
<proteinExistence type="predicted"/>
<reference evidence="2" key="1">
    <citation type="submission" date="2015-11" db="EMBL/GenBank/DDBJ databases">
        <title>Complete genome sequence of a polyethylene-glycol degrader Sphingopyxis macrogoltabida 203N (NBRC 111659).</title>
        <authorList>
            <person name="Yoshiyuki O."/>
            <person name="Shouta N."/>
            <person name="Nagata Y."/>
            <person name="Numata M."/>
            <person name="Tsuchikane K."/>
            <person name="Hosoyama A."/>
            <person name="Yamazoe A."/>
            <person name="Tsuda M."/>
            <person name="Fujita N."/>
            <person name="Kawai F."/>
        </authorList>
    </citation>
    <scope>NUCLEOTIDE SEQUENCE [LARGE SCALE GENOMIC DNA]</scope>
    <source>
        <strain evidence="2">203N</strain>
    </source>
</reference>
<gene>
    <name evidence="1" type="ORF">ATM17_08610</name>
</gene>
<dbReference type="EMBL" id="CP013344">
    <property type="protein sequence ID" value="AMU89097.1"/>
    <property type="molecule type" value="Genomic_DNA"/>
</dbReference>
<dbReference type="Proteomes" id="UP000076088">
    <property type="component" value="Chromosome"/>
</dbReference>